<feature type="compositionally biased region" description="Low complexity" evidence="14">
    <location>
        <begin position="678"/>
        <end position="688"/>
    </location>
</feature>
<keyword evidence="12" id="KW-0539">Nucleus</keyword>
<sequence length="876" mass="95829">MAGDVVILLSDDSNSDGAFVTPHPPTASPANIRTTAVASSQEATLPPPRLNLPKLAPTTAGRNVDVHADVIEIFDTPAPSKPSHHSPAARPSARPGVSSFPVDDFLTSPFLGAFPTPSLPALSRTPSQPPPPARRSPLQESMREKAAGAALERLRANAANSDDSTEAAQGRPAKRIRLSPCFGSPSVASRRAIPSSPLVETTDSPPRHNLPVQFYSPAADPNDRAVHLVDDLDDCDVFDDALPPTVRPTQTPLPSAPKDHAACIDLLSSSDSERERSRSTTRPSTIDSDFVDIDDLLANPSPRSRRQSPKRQEPQQPGADVWQTDQLGDKQAGQQREPCDEILLFSSPSVASPVARSRKDHLGIRAPTYTQPHRERQLRRSFSEGPPLVFSDEEDDVYDKATADALLAEWRESRKVTESNLPVKSPLQSSARRAARTVKRRPSFDKTVATDRQKKKQLDTEERRRAKEAERERRQKEKEIERERRKIAADLAKQKKAKEKAEAAAFHDANKSRLTKAAAAPEMVVRLPSTLSQATKETTQEKLAAVKAAHEEWTSRPVDNIVTWRRRISNDYKPDLGHWVPVPTRLEDEKHALVVVRGDEFVRLVLARDGDPDVLHQTGGHDLDSHVAAMKTAFAGYTIVYLIEGLKDWRSRNKTIRNRQFVAAVRGEAGSGSGSGSGAQATTAQQAARPSQRLGRRGQKQAPQHLDEALVDEALLDLQMEHRGGADGDGSDGQGHVLVHETSGGLDTAHWIQVFTEQIALSRYRQQRDALYAAAAASFCMDSGQIATGEDAAESYVLMLQQVARVTEPIAMGVAARYDTVPKLLRGFADEGPLALEACLRSRNRNGALSDRTVGPALSRRLYKLFTGRDPQSTDV</sequence>
<evidence type="ECO:0000256" key="7">
    <source>
        <dbReference type="ARBA" id="ARBA00022763"/>
    </source>
</evidence>
<evidence type="ECO:0000256" key="3">
    <source>
        <dbReference type="ARBA" id="ARBA00005313"/>
    </source>
</evidence>
<dbReference type="Proteomes" id="UP000018087">
    <property type="component" value="Unassembled WGS sequence"/>
</dbReference>
<evidence type="ECO:0000256" key="6">
    <source>
        <dbReference type="ARBA" id="ARBA00022759"/>
    </source>
</evidence>
<keyword evidence="5" id="KW-0479">Metal-binding</keyword>
<keyword evidence="4" id="KW-0540">Nuclease</keyword>
<evidence type="ECO:0000259" key="15">
    <source>
        <dbReference type="SMART" id="SM00891"/>
    </source>
</evidence>
<keyword evidence="13" id="KW-0469">Meiosis</keyword>
<evidence type="ECO:0000256" key="8">
    <source>
        <dbReference type="ARBA" id="ARBA00022801"/>
    </source>
</evidence>
<name>U7PKR8_SPOS1</name>
<dbReference type="GO" id="GO:0000712">
    <property type="term" value="P:resolution of meiotic recombination intermediates"/>
    <property type="evidence" value="ECO:0007669"/>
    <property type="project" value="TreeGrafter"/>
</dbReference>
<evidence type="ECO:0000313" key="17">
    <source>
        <dbReference type="Proteomes" id="UP000018087"/>
    </source>
</evidence>
<dbReference type="AlphaFoldDB" id="U7PKR8"/>
<keyword evidence="8" id="KW-0378">Hydrolase</keyword>
<dbReference type="GO" id="GO:0031297">
    <property type="term" value="P:replication fork processing"/>
    <property type="evidence" value="ECO:0007669"/>
    <property type="project" value="TreeGrafter"/>
</dbReference>
<dbReference type="GO" id="GO:0048476">
    <property type="term" value="C:Holliday junction resolvase complex"/>
    <property type="evidence" value="ECO:0007669"/>
    <property type="project" value="InterPro"/>
</dbReference>
<dbReference type="Gene3D" id="1.10.150.670">
    <property type="entry name" value="Crossover junction endonuclease EME1, DNA-binding domain"/>
    <property type="match status" value="1"/>
</dbReference>
<dbReference type="InterPro" id="IPR042530">
    <property type="entry name" value="EME1/EME2_C"/>
</dbReference>
<keyword evidence="10" id="KW-0233">DNA recombination</keyword>
<protein>
    <recommendedName>
        <fullName evidence="15">ERCC4 domain-containing protein</fullName>
    </recommendedName>
</protein>
<dbReference type="GO" id="GO:0003677">
    <property type="term" value="F:DNA binding"/>
    <property type="evidence" value="ECO:0007669"/>
    <property type="project" value="InterPro"/>
</dbReference>
<dbReference type="InterPro" id="IPR047521">
    <property type="entry name" value="XPF_nuclease_EME1_ascomycetes"/>
</dbReference>
<evidence type="ECO:0000313" key="16">
    <source>
        <dbReference type="EMBL" id="ERS95501.1"/>
    </source>
</evidence>
<dbReference type="InterPro" id="IPR033310">
    <property type="entry name" value="Mms4/EME1/EME2"/>
</dbReference>
<evidence type="ECO:0000256" key="13">
    <source>
        <dbReference type="ARBA" id="ARBA00023254"/>
    </source>
</evidence>
<dbReference type="HOGENOM" id="CLU_013160_0_0_1"/>
<dbReference type="GO" id="GO:0008821">
    <property type="term" value="F:crossover junction DNA endonuclease activity"/>
    <property type="evidence" value="ECO:0007669"/>
    <property type="project" value="TreeGrafter"/>
</dbReference>
<keyword evidence="6" id="KW-0255">Endonuclease</keyword>
<dbReference type="OrthoDB" id="343092at2759"/>
<evidence type="ECO:0000256" key="2">
    <source>
        <dbReference type="ARBA" id="ARBA00004123"/>
    </source>
</evidence>
<accession>U7PKR8</accession>
<feature type="region of interest" description="Disordered" evidence="14">
    <location>
        <begin position="117"/>
        <end position="147"/>
    </location>
</feature>
<dbReference type="FunFam" id="1.10.150.670:FF:000004">
    <property type="entry name" value="Crossover junction endonuclease EME1"/>
    <property type="match status" value="1"/>
</dbReference>
<feature type="region of interest" description="Disordered" evidence="14">
    <location>
        <begin position="240"/>
        <end position="259"/>
    </location>
</feature>
<evidence type="ECO:0000256" key="12">
    <source>
        <dbReference type="ARBA" id="ARBA00023242"/>
    </source>
</evidence>
<keyword evidence="9" id="KW-0460">Magnesium</keyword>
<dbReference type="InterPro" id="IPR006166">
    <property type="entry name" value="ERCC4_domain"/>
</dbReference>
<feature type="compositionally biased region" description="Polar residues" evidence="14">
    <location>
        <begin position="418"/>
        <end position="431"/>
    </location>
</feature>
<feature type="region of interest" description="Disordered" evidence="14">
    <location>
        <begin position="365"/>
        <end position="391"/>
    </location>
</feature>
<feature type="compositionally biased region" description="Basic and acidic residues" evidence="14">
    <location>
        <begin position="442"/>
        <end position="481"/>
    </location>
</feature>
<comment type="similarity">
    <text evidence="3">Belongs to the EME1/MMS4 family.</text>
</comment>
<keyword evidence="17" id="KW-1185">Reference proteome</keyword>
<dbReference type="PANTHER" id="PTHR21077">
    <property type="entry name" value="EME1 PROTEIN"/>
    <property type="match status" value="1"/>
</dbReference>
<dbReference type="CDD" id="cd20085">
    <property type="entry name" value="XPF_nuclease_Mms4"/>
    <property type="match status" value="1"/>
</dbReference>
<dbReference type="GO" id="GO:0031573">
    <property type="term" value="P:mitotic intra-S DNA damage checkpoint signaling"/>
    <property type="evidence" value="ECO:0007669"/>
    <property type="project" value="TreeGrafter"/>
</dbReference>
<feature type="region of interest" description="Disordered" evidence="14">
    <location>
        <begin position="267"/>
        <end position="321"/>
    </location>
</feature>
<comment type="cofactor">
    <cofactor evidence="1">
        <name>Mg(2+)</name>
        <dbReference type="ChEBI" id="CHEBI:18420"/>
    </cofactor>
</comment>
<comment type="subcellular location">
    <subcellularLocation>
        <location evidence="2">Nucleus</location>
    </subcellularLocation>
</comment>
<dbReference type="STRING" id="1391915.U7PKR8"/>
<proteinExistence type="inferred from homology"/>
<evidence type="ECO:0000256" key="1">
    <source>
        <dbReference type="ARBA" id="ARBA00001946"/>
    </source>
</evidence>
<evidence type="ECO:0000256" key="4">
    <source>
        <dbReference type="ARBA" id="ARBA00022722"/>
    </source>
</evidence>
<dbReference type="GO" id="GO:0006302">
    <property type="term" value="P:double-strand break repair"/>
    <property type="evidence" value="ECO:0007669"/>
    <property type="project" value="TreeGrafter"/>
</dbReference>
<feature type="region of interest" description="Disordered" evidence="14">
    <location>
        <begin position="76"/>
        <end position="96"/>
    </location>
</feature>
<evidence type="ECO:0000256" key="14">
    <source>
        <dbReference type="SAM" id="MobiDB-lite"/>
    </source>
</evidence>
<keyword evidence="11" id="KW-0234">DNA repair</keyword>
<evidence type="ECO:0000256" key="11">
    <source>
        <dbReference type="ARBA" id="ARBA00023204"/>
    </source>
</evidence>
<reference evidence="17" key="1">
    <citation type="journal article" date="2014" name="Genome Announc.">
        <title>Genome sequence of the pathogenic fungus Sporothrix schenckii (ATCC 58251).</title>
        <authorList>
            <person name="Cuomo C.A."/>
            <person name="Rodriguez-Del Valle N."/>
            <person name="Perez-Sanchez L."/>
            <person name="Abouelleil A."/>
            <person name="Goldberg J."/>
            <person name="Young S."/>
            <person name="Zeng Q."/>
            <person name="Birren B.W."/>
        </authorList>
    </citation>
    <scope>NUCLEOTIDE SEQUENCE [LARGE SCALE GENOMIC DNA]</scope>
    <source>
        <strain evidence="17">ATCC 58251 / de Perez 2211183</strain>
    </source>
</reference>
<dbReference type="PANTHER" id="PTHR21077:SF5">
    <property type="entry name" value="CROSSOVER JUNCTION ENDONUCLEASE MMS4"/>
    <property type="match status" value="1"/>
</dbReference>
<evidence type="ECO:0000256" key="9">
    <source>
        <dbReference type="ARBA" id="ARBA00022842"/>
    </source>
</evidence>
<feature type="compositionally biased region" description="Low complexity" evidence="14">
    <location>
        <begin position="85"/>
        <end position="95"/>
    </location>
</feature>
<feature type="region of interest" description="Disordered" evidence="14">
    <location>
        <begin position="186"/>
        <end position="207"/>
    </location>
</feature>
<keyword evidence="7" id="KW-0227">DNA damage</keyword>
<gene>
    <name evidence="16" type="ORF">HMPREF1624_08017</name>
</gene>
<feature type="domain" description="ERCC4" evidence="15">
    <location>
        <begin position="522"/>
        <end position="829"/>
    </location>
</feature>
<feature type="region of interest" description="Disordered" evidence="14">
    <location>
        <begin position="414"/>
        <end position="481"/>
    </location>
</feature>
<dbReference type="GO" id="GO:0005634">
    <property type="term" value="C:nucleus"/>
    <property type="evidence" value="ECO:0007669"/>
    <property type="project" value="UniProtKB-SubCell"/>
</dbReference>
<evidence type="ECO:0000256" key="10">
    <source>
        <dbReference type="ARBA" id="ARBA00023172"/>
    </source>
</evidence>
<dbReference type="eggNOG" id="ENOG502R8ER">
    <property type="taxonomic scope" value="Eukaryota"/>
</dbReference>
<dbReference type="EMBL" id="KI440853">
    <property type="protein sequence ID" value="ERS95501.1"/>
    <property type="molecule type" value="Genomic_DNA"/>
</dbReference>
<feature type="region of interest" description="Disordered" evidence="14">
    <location>
        <begin position="668"/>
        <end position="704"/>
    </location>
</feature>
<dbReference type="SMART" id="SM00891">
    <property type="entry name" value="ERCC4"/>
    <property type="match status" value="1"/>
</dbReference>
<dbReference type="Gene3D" id="3.40.50.10130">
    <property type="match status" value="1"/>
</dbReference>
<organism evidence="16 17">
    <name type="scientific">Sporothrix schenckii (strain ATCC 58251 / de Perez 2211183)</name>
    <name type="common">Rose-picker's disease fungus</name>
    <dbReference type="NCBI Taxonomy" id="1391915"/>
    <lineage>
        <taxon>Eukaryota</taxon>
        <taxon>Fungi</taxon>
        <taxon>Dikarya</taxon>
        <taxon>Ascomycota</taxon>
        <taxon>Pezizomycotina</taxon>
        <taxon>Sordariomycetes</taxon>
        <taxon>Sordariomycetidae</taxon>
        <taxon>Ophiostomatales</taxon>
        <taxon>Ophiostomataceae</taxon>
        <taxon>Sporothrix</taxon>
    </lineage>
</organism>
<evidence type="ECO:0000256" key="5">
    <source>
        <dbReference type="ARBA" id="ARBA00022723"/>
    </source>
</evidence>
<dbReference type="GO" id="GO:0046872">
    <property type="term" value="F:metal ion binding"/>
    <property type="evidence" value="ECO:0007669"/>
    <property type="project" value="UniProtKB-KW"/>
</dbReference>